<dbReference type="EMBL" id="BAAAPO010000025">
    <property type="protein sequence ID" value="GAA1791627.1"/>
    <property type="molecule type" value="Genomic_DNA"/>
</dbReference>
<dbReference type="Proteomes" id="UP001499938">
    <property type="component" value="Unassembled WGS sequence"/>
</dbReference>
<evidence type="ECO:0000313" key="1">
    <source>
        <dbReference type="EMBL" id="GAA1791627.1"/>
    </source>
</evidence>
<accession>A0ABP4XUB3</accession>
<evidence type="ECO:0000313" key="2">
    <source>
        <dbReference type="Proteomes" id="UP001499938"/>
    </source>
</evidence>
<reference evidence="2" key="1">
    <citation type="journal article" date="2019" name="Int. J. Syst. Evol. Microbiol.">
        <title>The Global Catalogue of Microorganisms (GCM) 10K type strain sequencing project: providing services to taxonomists for standard genome sequencing and annotation.</title>
        <authorList>
            <consortium name="The Broad Institute Genomics Platform"/>
            <consortium name="The Broad Institute Genome Sequencing Center for Infectious Disease"/>
            <person name="Wu L."/>
            <person name="Ma J."/>
        </authorList>
    </citation>
    <scope>NUCLEOTIDE SEQUENCE [LARGE SCALE GENOMIC DNA]</scope>
    <source>
        <strain evidence="2">JCM 15592</strain>
    </source>
</reference>
<comment type="caution">
    <text evidence="1">The sequence shown here is derived from an EMBL/GenBank/DDBJ whole genome shotgun (WGS) entry which is preliminary data.</text>
</comment>
<organism evidence="1 2">
    <name type="scientific">Nostocoides veronense</name>
    <dbReference type="NCBI Taxonomy" id="330836"/>
    <lineage>
        <taxon>Bacteria</taxon>
        <taxon>Bacillati</taxon>
        <taxon>Actinomycetota</taxon>
        <taxon>Actinomycetes</taxon>
        <taxon>Micrococcales</taxon>
        <taxon>Intrasporangiaceae</taxon>
        <taxon>Nostocoides</taxon>
    </lineage>
</organism>
<proteinExistence type="predicted"/>
<keyword evidence="2" id="KW-1185">Reference proteome</keyword>
<gene>
    <name evidence="1" type="ORF">GCM10009811_15510</name>
</gene>
<sequence>MPPKCVNDGLRVKIELVQEEDIRMHGFKVVAVHLIRREVLEIERDDDLALGVHSRR</sequence>
<name>A0ABP4XUB3_9MICO</name>
<protein>
    <submittedName>
        <fullName evidence="1">Uncharacterized protein</fullName>
    </submittedName>
</protein>